<evidence type="ECO:0000256" key="1">
    <source>
        <dbReference type="SAM" id="MobiDB-lite"/>
    </source>
</evidence>
<accession>A0A7W7ZNU2</accession>
<dbReference type="Pfam" id="PF19556">
    <property type="entry name" value="PRTRC_E"/>
    <property type="match status" value="1"/>
</dbReference>
<evidence type="ECO:0000259" key="2">
    <source>
        <dbReference type="Pfam" id="PF19556"/>
    </source>
</evidence>
<protein>
    <submittedName>
        <fullName evidence="3">PRTRC genetic system protein E</fullName>
    </submittedName>
</protein>
<dbReference type="Proteomes" id="UP000584867">
    <property type="component" value="Unassembled WGS sequence"/>
</dbReference>
<name>A0A7W7ZNU2_9BACT</name>
<dbReference type="RefSeq" id="WP_184253171.1">
    <property type="nucleotide sequence ID" value="NZ_JACHIO010000003.1"/>
</dbReference>
<dbReference type="AlphaFoldDB" id="A0A7W7ZNU2"/>
<sequence length="179" mass="19245">MFKELSPLLRQRAVLLTVTRLEEDEIRVNIIPKKLKESENNALTTALKVTGTAEELDRELPSAIVNFVSSCLQMKNSLEKSQAEMDEAIKAAQVEAKAKAKTAVRKDTSKPDAAKSAVAAEPAEIARSKPAVTGSLFDVPAAVVGPPAHSADTDEEEEIFAEVSEEGQADEGEELDEVA</sequence>
<feature type="compositionally biased region" description="Basic and acidic residues" evidence="1">
    <location>
        <begin position="104"/>
        <end position="113"/>
    </location>
</feature>
<feature type="domain" description="ParB-related ThiF-related cassette protein E" evidence="2">
    <location>
        <begin position="2"/>
        <end position="108"/>
    </location>
</feature>
<feature type="compositionally biased region" description="Acidic residues" evidence="1">
    <location>
        <begin position="153"/>
        <end position="179"/>
    </location>
</feature>
<feature type="compositionally biased region" description="Low complexity" evidence="1">
    <location>
        <begin position="114"/>
        <end position="125"/>
    </location>
</feature>
<proteinExistence type="predicted"/>
<comment type="caution">
    <text evidence="3">The sequence shown here is derived from an EMBL/GenBank/DDBJ whole genome shotgun (WGS) entry which is preliminary data.</text>
</comment>
<dbReference type="EMBL" id="JACHIO010000003">
    <property type="protein sequence ID" value="MBB5062606.1"/>
    <property type="molecule type" value="Genomic_DNA"/>
</dbReference>
<feature type="region of interest" description="Disordered" evidence="1">
    <location>
        <begin position="100"/>
        <end position="125"/>
    </location>
</feature>
<evidence type="ECO:0000313" key="4">
    <source>
        <dbReference type="Proteomes" id="UP000584867"/>
    </source>
</evidence>
<feature type="region of interest" description="Disordered" evidence="1">
    <location>
        <begin position="144"/>
        <end position="179"/>
    </location>
</feature>
<reference evidence="3 4" key="1">
    <citation type="submission" date="2020-08" db="EMBL/GenBank/DDBJ databases">
        <title>Genomic Encyclopedia of Type Strains, Phase IV (KMG-V): Genome sequencing to study the core and pangenomes of soil and plant-associated prokaryotes.</title>
        <authorList>
            <person name="Whitman W."/>
        </authorList>
    </citation>
    <scope>NUCLEOTIDE SEQUENCE [LARGE SCALE GENOMIC DNA]</scope>
    <source>
        <strain evidence="3 4">X5P3</strain>
    </source>
</reference>
<dbReference type="InterPro" id="IPR022273">
    <property type="entry name" value="PRTRC_protein-E"/>
</dbReference>
<dbReference type="NCBIfam" id="TIGR03741">
    <property type="entry name" value="PRTRC_E"/>
    <property type="match status" value="1"/>
</dbReference>
<gene>
    <name evidence="3" type="ORF">HDF15_000936</name>
</gene>
<evidence type="ECO:0000313" key="3">
    <source>
        <dbReference type="EMBL" id="MBB5062606.1"/>
    </source>
</evidence>
<organism evidence="3 4">
    <name type="scientific">Granulicella mallensis</name>
    <dbReference type="NCBI Taxonomy" id="940614"/>
    <lineage>
        <taxon>Bacteria</taxon>
        <taxon>Pseudomonadati</taxon>
        <taxon>Acidobacteriota</taxon>
        <taxon>Terriglobia</taxon>
        <taxon>Terriglobales</taxon>
        <taxon>Acidobacteriaceae</taxon>
        <taxon>Granulicella</taxon>
    </lineage>
</organism>